<organism evidence="2 3">
    <name type="scientific">Streptomyces niphimycinicus</name>
    <dbReference type="NCBI Taxonomy" id="2842201"/>
    <lineage>
        <taxon>Bacteria</taxon>
        <taxon>Bacillati</taxon>
        <taxon>Actinomycetota</taxon>
        <taxon>Actinomycetes</taxon>
        <taxon>Kitasatosporales</taxon>
        <taxon>Streptomycetaceae</taxon>
        <taxon>Streptomyces</taxon>
    </lineage>
</organism>
<evidence type="ECO:0000313" key="3">
    <source>
        <dbReference type="Proteomes" id="UP000720508"/>
    </source>
</evidence>
<reference evidence="2 3" key="1">
    <citation type="submission" date="2021-06" db="EMBL/GenBank/DDBJ databases">
        <authorList>
            <person name="Pan X."/>
        </authorList>
    </citation>
    <scope>NUCLEOTIDE SEQUENCE [LARGE SCALE GENOMIC DNA]</scope>
    <source>
        <strain evidence="2 3">4503</strain>
    </source>
</reference>
<evidence type="ECO:0000313" key="2">
    <source>
        <dbReference type="EMBL" id="MBU3871759.1"/>
    </source>
</evidence>
<feature type="compositionally biased region" description="Low complexity" evidence="1">
    <location>
        <begin position="121"/>
        <end position="132"/>
    </location>
</feature>
<gene>
    <name evidence="2" type="ORF">KN815_49285</name>
</gene>
<evidence type="ECO:0000256" key="1">
    <source>
        <dbReference type="SAM" id="MobiDB-lite"/>
    </source>
</evidence>
<dbReference type="Proteomes" id="UP000720508">
    <property type="component" value="Unassembled WGS sequence"/>
</dbReference>
<protein>
    <submittedName>
        <fullName evidence="2">DUF5136 domain-containing protein</fullName>
    </submittedName>
</protein>
<name>A0ABS6CXY7_9ACTN</name>
<feature type="non-terminal residue" evidence="2">
    <location>
        <position position="161"/>
    </location>
</feature>
<sequence length="161" mass="16896">MTPIAVPKRNEVIASSRCTQKYVVGSPESSKASPLASFHKFLTKVNQMIQLQTPKASRNQDTGRLSFMGSSMGTAPDTSTRGSVVNTSALLSLSSATPGTFTFVPTPSFTSTHVRDRTRKSTPTSTPTSNRTGSRRTPARRAAAPLAATAAALLLCGPLAA</sequence>
<dbReference type="EMBL" id="JAHLEM010001272">
    <property type="protein sequence ID" value="MBU3871759.1"/>
    <property type="molecule type" value="Genomic_DNA"/>
</dbReference>
<proteinExistence type="predicted"/>
<comment type="caution">
    <text evidence="2">The sequence shown here is derived from an EMBL/GenBank/DDBJ whole genome shotgun (WGS) entry which is preliminary data.</text>
</comment>
<feature type="region of interest" description="Disordered" evidence="1">
    <location>
        <begin position="102"/>
        <end position="144"/>
    </location>
</feature>
<keyword evidence="3" id="KW-1185">Reference proteome</keyword>
<accession>A0ABS6CXY7</accession>
<feature type="compositionally biased region" description="Low complexity" evidence="1">
    <location>
        <begin position="102"/>
        <end position="112"/>
    </location>
</feature>
<feature type="region of interest" description="Disordered" evidence="1">
    <location>
        <begin position="53"/>
        <end position="81"/>
    </location>
</feature>